<proteinExistence type="predicted"/>
<gene>
    <name evidence="3" type="ORF">DMC30DRAFT_415154</name>
</gene>
<dbReference type="Proteomes" id="UP000311382">
    <property type="component" value="Unassembled WGS sequence"/>
</dbReference>
<keyword evidence="1" id="KW-0732">Signal</keyword>
<dbReference type="OrthoDB" id="439917at2759"/>
<name>A0A5C5FZW4_9BASI</name>
<comment type="caution">
    <text evidence="3">The sequence shown here is derived from an EMBL/GenBank/DDBJ whole genome shotgun (WGS) entry which is preliminary data.</text>
</comment>
<dbReference type="EMBL" id="SOZI01000026">
    <property type="protein sequence ID" value="TNY22368.1"/>
    <property type="molecule type" value="Genomic_DNA"/>
</dbReference>
<dbReference type="PANTHER" id="PTHR35192:SF2">
    <property type="entry name" value="APPLE DOMAIN-CONTAINING PROTEIN"/>
    <property type="match status" value="1"/>
</dbReference>
<feature type="domain" description="Protein CPL1-like" evidence="2">
    <location>
        <begin position="269"/>
        <end position="327"/>
    </location>
</feature>
<feature type="chain" id="PRO_5022938763" evidence="1">
    <location>
        <begin position="20"/>
        <end position="331"/>
    </location>
</feature>
<evidence type="ECO:0000313" key="4">
    <source>
        <dbReference type="Proteomes" id="UP000311382"/>
    </source>
</evidence>
<dbReference type="PANTHER" id="PTHR35192">
    <property type="entry name" value="PROTEIN, PUTATIVE-RELATED"/>
    <property type="match status" value="1"/>
</dbReference>
<accession>A0A5C5FZW4</accession>
<protein>
    <submittedName>
        <fullName evidence="3">Antifreeze glycopeptide AFGP poly protein</fullName>
    </submittedName>
</protein>
<reference evidence="3 4" key="1">
    <citation type="submission" date="2019-03" db="EMBL/GenBank/DDBJ databases">
        <title>Rhodosporidium diobovatum UCD-FST 08-225 genome sequencing, assembly, and annotation.</title>
        <authorList>
            <person name="Fakankun I.U."/>
            <person name="Fristensky B."/>
            <person name="Levin D.B."/>
        </authorList>
    </citation>
    <scope>NUCLEOTIDE SEQUENCE [LARGE SCALE GENOMIC DNA]</scope>
    <source>
        <strain evidence="3 4">UCD-FST 08-225</strain>
    </source>
</reference>
<dbReference type="Pfam" id="PF21671">
    <property type="entry name" value="CPL1-like"/>
    <property type="match status" value="1"/>
</dbReference>
<evidence type="ECO:0000259" key="2">
    <source>
        <dbReference type="Pfam" id="PF21671"/>
    </source>
</evidence>
<feature type="signal peptide" evidence="1">
    <location>
        <begin position="1"/>
        <end position="19"/>
    </location>
</feature>
<dbReference type="InterPro" id="IPR038955">
    <property type="entry name" value="PriA/CPL1_fungi"/>
</dbReference>
<dbReference type="InterPro" id="IPR048661">
    <property type="entry name" value="CPL1-like"/>
</dbReference>
<organism evidence="3 4">
    <name type="scientific">Rhodotorula diobovata</name>
    <dbReference type="NCBI Taxonomy" id="5288"/>
    <lineage>
        <taxon>Eukaryota</taxon>
        <taxon>Fungi</taxon>
        <taxon>Dikarya</taxon>
        <taxon>Basidiomycota</taxon>
        <taxon>Pucciniomycotina</taxon>
        <taxon>Microbotryomycetes</taxon>
        <taxon>Sporidiobolales</taxon>
        <taxon>Sporidiobolaceae</taxon>
        <taxon>Rhodotorula</taxon>
    </lineage>
</organism>
<evidence type="ECO:0000313" key="3">
    <source>
        <dbReference type="EMBL" id="TNY22368.1"/>
    </source>
</evidence>
<evidence type="ECO:0000256" key="1">
    <source>
        <dbReference type="SAM" id="SignalP"/>
    </source>
</evidence>
<keyword evidence="4" id="KW-1185">Reference proteome</keyword>
<sequence length="331" mass="33444">MRTFSTLASLGSLAAIALAQSEVPIPAGYGRFPCSLRNDDGTLSADPNQCLDGALLPPGSADDSGLQGDGATPTGAQCVQAYPDGPYFCGIAGAECATDDNCDNGACVDGACTGGLSANCEVDSECLGYLYCTTPETDTVGTCGGEGTFCTDPYAGNPDGTAADNFDVYNSYCSTGFCSVAAGGLCTNFVTQVDADCSFDPDFACTADTETGRPLVCNPDTLTCQIRVDPTGARARARRAAANGKAALFKRRACPMSHTACAIEGAKGFECVDTASNLEQCGACASEGGVDCTSLPGAEAVGCVAGTCEIWSCADGYQFDSATSACVPVLA</sequence>
<dbReference type="AlphaFoldDB" id="A0A5C5FZW4"/>